<name>A0A520KYC0_9EURY</name>
<dbReference type="InterPro" id="IPR029063">
    <property type="entry name" value="SAM-dependent_MTases_sf"/>
</dbReference>
<dbReference type="Proteomes" id="UP000320766">
    <property type="component" value="Unassembled WGS sequence"/>
</dbReference>
<evidence type="ECO:0000313" key="3">
    <source>
        <dbReference type="Proteomes" id="UP000320766"/>
    </source>
</evidence>
<keyword evidence="2" id="KW-0808">Transferase</keyword>
<dbReference type="SUPFAM" id="SSF53335">
    <property type="entry name" value="S-adenosyl-L-methionine-dependent methyltransferases"/>
    <property type="match status" value="1"/>
</dbReference>
<protein>
    <submittedName>
        <fullName evidence="2">Class I SAM-dependent methyltransferase</fullName>
    </submittedName>
</protein>
<reference evidence="2 3" key="1">
    <citation type="journal article" date="2019" name="Nat. Microbiol.">
        <title>Wide diversity of methane and short-chain alkane metabolisms in uncultured archaea.</title>
        <authorList>
            <person name="Borrel G."/>
            <person name="Adam P.S."/>
            <person name="McKay L.J."/>
            <person name="Chen L.X."/>
            <person name="Sierra-Garcia I.N."/>
            <person name="Sieber C.M."/>
            <person name="Letourneur Q."/>
            <person name="Ghozlane A."/>
            <person name="Andersen G.L."/>
            <person name="Li W.J."/>
            <person name="Hallam S.J."/>
            <person name="Muyzer G."/>
            <person name="de Oliveira V.M."/>
            <person name="Inskeep W.P."/>
            <person name="Banfield J.F."/>
            <person name="Gribaldo S."/>
        </authorList>
    </citation>
    <scope>NUCLEOTIDE SEQUENCE [LARGE SCALE GENOMIC DNA]</scope>
    <source>
        <strain evidence="2">NM1b</strain>
    </source>
</reference>
<accession>A0A520KYC0</accession>
<dbReference type="GO" id="GO:0032259">
    <property type="term" value="P:methylation"/>
    <property type="evidence" value="ECO:0007669"/>
    <property type="project" value="UniProtKB-KW"/>
</dbReference>
<comment type="caution">
    <text evidence="2">The sequence shown here is derived from an EMBL/GenBank/DDBJ whole genome shotgun (WGS) entry which is preliminary data.</text>
</comment>
<dbReference type="PANTHER" id="PTHR42912">
    <property type="entry name" value="METHYLTRANSFERASE"/>
    <property type="match status" value="1"/>
</dbReference>
<dbReference type="PANTHER" id="PTHR42912:SF80">
    <property type="entry name" value="METHYLTRANSFERASE DOMAIN-CONTAINING PROTEIN"/>
    <property type="match status" value="1"/>
</dbReference>
<evidence type="ECO:0000259" key="1">
    <source>
        <dbReference type="Pfam" id="PF08241"/>
    </source>
</evidence>
<dbReference type="EMBL" id="RXIL01000059">
    <property type="protein sequence ID" value="RZN70274.1"/>
    <property type="molecule type" value="Genomic_DNA"/>
</dbReference>
<proteinExistence type="predicted"/>
<sequence length="212" mass="24219">MPKVEPFELFYDRYERWFEENRYVYLSELSAIKYFIPNGRGVEIGVGSGRFASPLKIDVGVDPSQRMRELSSKKGIKVYEGVGENIPFEDGSFDYALMVTTICFLDDVQASFNEVNRILKPRGYFIIGFVDKESSLGKKYSLKKEKSDFYRIATFYSTQEVIDLLEKSGFISYKTVQTIFGDLGDISIVQDFEDGHGKGSFVVIKASKRAFK</sequence>
<dbReference type="AlphaFoldDB" id="A0A520KYC0"/>
<dbReference type="InterPro" id="IPR050508">
    <property type="entry name" value="Methyltransf_Superfamily"/>
</dbReference>
<dbReference type="GO" id="GO:0008757">
    <property type="term" value="F:S-adenosylmethionine-dependent methyltransferase activity"/>
    <property type="evidence" value="ECO:0007669"/>
    <property type="project" value="InterPro"/>
</dbReference>
<dbReference type="Gene3D" id="3.40.50.150">
    <property type="entry name" value="Vaccinia Virus protein VP39"/>
    <property type="match status" value="1"/>
</dbReference>
<feature type="domain" description="Methyltransferase type 11" evidence="1">
    <location>
        <begin position="42"/>
        <end position="127"/>
    </location>
</feature>
<organism evidence="2 3">
    <name type="scientific">Candidatus Methanolliviera hydrocarbonicum</name>
    <dbReference type="NCBI Taxonomy" id="2491085"/>
    <lineage>
        <taxon>Archaea</taxon>
        <taxon>Methanobacteriati</taxon>
        <taxon>Methanobacteriota</taxon>
        <taxon>Candidatus Methanoliparia</taxon>
        <taxon>Candidatus Methanoliparales</taxon>
        <taxon>Candidatus Methanollivieraceae</taxon>
        <taxon>Candidatus Methanolliviera</taxon>
    </lineage>
</organism>
<evidence type="ECO:0000313" key="2">
    <source>
        <dbReference type="EMBL" id="RZN70274.1"/>
    </source>
</evidence>
<gene>
    <name evidence="2" type="ORF">EF807_03470</name>
</gene>
<dbReference type="CDD" id="cd02440">
    <property type="entry name" value="AdoMet_MTases"/>
    <property type="match status" value="1"/>
</dbReference>
<dbReference type="Pfam" id="PF08241">
    <property type="entry name" value="Methyltransf_11"/>
    <property type="match status" value="1"/>
</dbReference>
<dbReference type="InterPro" id="IPR013216">
    <property type="entry name" value="Methyltransf_11"/>
</dbReference>
<keyword evidence="2" id="KW-0489">Methyltransferase</keyword>